<gene>
    <name evidence="1" type="ORF">QAD02_003101</name>
</gene>
<sequence length="187" mass="21211">MRKLNNIYLNVRIFALISQGSLQTVHQQYWIKLETLEDPARAGRPVGCSTNSSGIDRENFIKEKWAEYGAGDITVNDSVISCARYDDRVDTMYGDDESSPAVQNDILDDEDDSVEMMYLKNGPTEELVENQNCSVQADDDSPVPHQRIDEEVTEACPVYNTTSESSSIQLKLFRRVRELFQWLFGSG</sequence>
<organism evidence="1 2">
    <name type="scientific">Eretmocerus hayati</name>
    <dbReference type="NCBI Taxonomy" id="131215"/>
    <lineage>
        <taxon>Eukaryota</taxon>
        <taxon>Metazoa</taxon>
        <taxon>Ecdysozoa</taxon>
        <taxon>Arthropoda</taxon>
        <taxon>Hexapoda</taxon>
        <taxon>Insecta</taxon>
        <taxon>Pterygota</taxon>
        <taxon>Neoptera</taxon>
        <taxon>Endopterygota</taxon>
        <taxon>Hymenoptera</taxon>
        <taxon>Apocrita</taxon>
        <taxon>Proctotrupomorpha</taxon>
        <taxon>Chalcidoidea</taxon>
        <taxon>Aphelinidae</taxon>
        <taxon>Aphelininae</taxon>
        <taxon>Eretmocerus</taxon>
    </lineage>
</organism>
<reference evidence="1" key="1">
    <citation type="submission" date="2023-04" db="EMBL/GenBank/DDBJ databases">
        <title>A chromosome-level genome assembly of the parasitoid wasp Eretmocerus hayati.</title>
        <authorList>
            <person name="Zhong Y."/>
            <person name="Liu S."/>
            <person name="Liu Y."/>
        </authorList>
    </citation>
    <scope>NUCLEOTIDE SEQUENCE</scope>
    <source>
        <strain evidence="1">ZJU_SS_LIU_2023</strain>
    </source>
</reference>
<proteinExistence type="predicted"/>
<comment type="caution">
    <text evidence="1">The sequence shown here is derived from an EMBL/GenBank/DDBJ whole genome shotgun (WGS) entry which is preliminary data.</text>
</comment>
<keyword evidence="2" id="KW-1185">Reference proteome</keyword>
<name>A0ACC2NL75_9HYME</name>
<dbReference type="EMBL" id="CM056743">
    <property type="protein sequence ID" value="KAJ8671842.1"/>
    <property type="molecule type" value="Genomic_DNA"/>
</dbReference>
<evidence type="ECO:0000313" key="1">
    <source>
        <dbReference type="EMBL" id="KAJ8671842.1"/>
    </source>
</evidence>
<accession>A0ACC2NL75</accession>
<protein>
    <submittedName>
        <fullName evidence="1">Uncharacterized protein</fullName>
    </submittedName>
</protein>
<dbReference type="Proteomes" id="UP001239111">
    <property type="component" value="Chromosome 3"/>
</dbReference>
<evidence type="ECO:0000313" key="2">
    <source>
        <dbReference type="Proteomes" id="UP001239111"/>
    </source>
</evidence>